<evidence type="ECO:0000313" key="3">
    <source>
        <dbReference type="Proteomes" id="UP000298030"/>
    </source>
</evidence>
<dbReference type="AlphaFoldDB" id="A0A4Y7SF65"/>
<evidence type="ECO:0000313" key="2">
    <source>
        <dbReference type="EMBL" id="TEB19716.1"/>
    </source>
</evidence>
<name>A0A4Y7SF65_COPMI</name>
<sequence length="162" mass="17584">MGVAGLIETLGHWGQWQTPLNVDPAPLPLPPSTHSSHRSSHHLSTEMRNSSSSTRPALAVELVTLIVGFTQHLEDDTPVKLPASESPSATLARVRRLLEKGLVSKAWHDAIMAPSLWTTFLNIGMSEEQFLIVLELVKELPAGIWLGGRPFAEGNGNVQTPT</sequence>
<keyword evidence="3" id="KW-1185">Reference proteome</keyword>
<feature type="compositionally biased region" description="Polar residues" evidence="1">
    <location>
        <begin position="46"/>
        <end position="55"/>
    </location>
</feature>
<dbReference type="EMBL" id="QPFP01000178">
    <property type="protein sequence ID" value="TEB19716.1"/>
    <property type="molecule type" value="Genomic_DNA"/>
</dbReference>
<gene>
    <name evidence="2" type="ORF">FA13DRAFT_1843919</name>
</gene>
<comment type="caution">
    <text evidence="2">The sequence shown here is derived from an EMBL/GenBank/DDBJ whole genome shotgun (WGS) entry which is preliminary data.</text>
</comment>
<organism evidence="2 3">
    <name type="scientific">Coprinellus micaceus</name>
    <name type="common">Glistening ink-cap mushroom</name>
    <name type="synonym">Coprinus micaceus</name>
    <dbReference type="NCBI Taxonomy" id="71717"/>
    <lineage>
        <taxon>Eukaryota</taxon>
        <taxon>Fungi</taxon>
        <taxon>Dikarya</taxon>
        <taxon>Basidiomycota</taxon>
        <taxon>Agaricomycotina</taxon>
        <taxon>Agaricomycetes</taxon>
        <taxon>Agaricomycetidae</taxon>
        <taxon>Agaricales</taxon>
        <taxon>Agaricineae</taxon>
        <taxon>Psathyrellaceae</taxon>
        <taxon>Coprinellus</taxon>
    </lineage>
</organism>
<proteinExistence type="predicted"/>
<accession>A0A4Y7SF65</accession>
<protein>
    <submittedName>
        <fullName evidence="2">Uncharacterized protein</fullName>
    </submittedName>
</protein>
<evidence type="ECO:0000256" key="1">
    <source>
        <dbReference type="SAM" id="MobiDB-lite"/>
    </source>
</evidence>
<dbReference type="Proteomes" id="UP000298030">
    <property type="component" value="Unassembled WGS sequence"/>
</dbReference>
<feature type="non-terminal residue" evidence="2">
    <location>
        <position position="162"/>
    </location>
</feature>
<feature type="region of interest" description="Disordered" evidence="1">
    <location>
        <begin position="24"/>
        <end position="55"/>
    </location>
</feature>
<reference evidence="2 3" key="1">
    <citation type="journal article" date="2019" name="Nat. Ecol. Evol.">
        <title>Megaphylogeny resolves global patterns of mushroom evolution.</title>
        <authorList>
            <person name="Varga T."/>
            <person name="Krizsan K."/>
            <person name="Foldi C."/>
            <person name="Dima B."/>
            <person name="Sanchez-Garcia M."/>
            <person name="Sanchez-Ramirez S."/>
            <person name="Szollosi G.J."/>
            <person name="Szarkandi J.G."/>
            <person name="Papp V."/>
            <person name="Albert L."/>
            <person name="Andreopoulos W."/>
            <person name="Angelini C."/>
            <person name="Antonin V."/>
            <person name="Barry K.W."/>
            <person name="Bougher N.L."/>
            <person name="Buchanan P."/>
            <person name="Buyck B."/>
            <person name="Bense V."/>
            <person name="Catcheside P."/>
            <person name="Chovatia M."/>
            <person name="Cooper J."/>
            <person name="Damon W."/>
            <person name="Desjardin D."/>
            <person name="Finy P."/>
            <person name="Geml J."/>
            <person name="Haridas S."/>
            <person name="Hughes K."/>
            <person name="Justo A."/>
            <person name="Karasinski D."/>
            <person name="Kautmanova I."/>
            <person name="Kiss B."/>
            <person name="Kocsube S."/>
            <person name="Kotiranta H."/>
            <person name="LaButti K.M."/>
            <person name="Lechner B.E."/>
            <person name="Liimatainen K."/>
            <person name="Lipzen A."/>
            <person name="Lukacs Z."/>
            <person name="Mihaltcheva S."/>
            <person name="Morgado L.N."/>
            <person name="Niskanen T."/>
            <person name="Noordeloos M.E."/>
            <person name="Ohm R.A."/>
            <person name="Ortiz-Santana B."/>
            <person name="Ovrebo C."/>
            <person name="Racz N."/>
            <person name="Riley R."/>
            <person name="Savchenko A."/>
            <person name="Shiryaev A."/>
            <person name="Soop K."/>
            <person name="Spirin V."/>
            <person name="Szebenyi C."/>
            <person name="Tomsovsky M."/>
            <person name="Tulloss R.E."/>
            <person name="Uehling J."/>
            <person name="Grigoriev I.V."/>
            <person name="Vagvolgyi C."/>
            <person name="Papp T."/>
            <person name="Martin F.M."/>
            <person name="Miettinen O."/>
            <person name="Hibbett D.S."/>
            <person name="Nagy L.G."/>
        </authorList>
    </citation>
    <scope>NUCLEOTIDE SEQUENCE [LARGE SCALE GENOMIC DNA]</scope>
    <source>
        <strain evidence="2 3">FP101781</strain>
    </source>
</reference>